<dbReference type="GO" id="GO:0003724">
    <property type="term" value="F:RNA helicase activity"/>
    <property type="evidence" value="ECO:0007669"/>
    <property type="project" value="UniProtKB-EC"/>
</dbReference>
<keyword evidence="1" id="KW-0378">Hydrolase</keyword>
<protein>
    <submittedName>
        <fullName evidence="1">Pre-mRNA-splicing ATP-dependent RNA helicase PRP28 (EC)</fullName>
        <ecNumber evidence="1">3.6.4.13</ecNumber>
    </submittedName>
</protein>
<name>A0A5K1K230_9APHY</name>
<reference evidence="1" key="1">
    <citation type="submission" date="2019-10" db="EMBL/GenBank/DDBJ databases">
        <authorList>
            <person name="Nor Muhammad N."/>
        </authorList>
    </citation>
    <scope>NUCLEOTIDE SEQUENCE</scope>
</reference>
<keyword evidence="1" id="KW-0347">Helicase</keyword>
<dbReference type="Gene3D" id="3.40.50.1820">
    <property type="entry name" value="alpha/beta hydrolase"/>
    <property type="match status" value="1"/>
</dbReference>
<dbReference type="GO" id="GO:0016787">
    <property type="term" value="F:hydrolase activity"/>
    <property type="evidence" value="ECO:0007669"/>
    <property type="project" value="UniProtKB-KW"/>
</dbReference>
<dbReference type="EC" id="3.6.4.13" evidence="1"/>
<dbReference type="SUPFAM" id="SSF53474">
    <property type="entry name" value="alpha/beta-Hydrolases"/>
    <property type="match status" value="1"/>
</dbReference>
<dbReference type="AlphaFoldDB" id="A0A5K1K230"/>
<gene>
    <name evidence="1" type="primary">Q4I7F9</name>
</gene>
<sequence length="138" mass="15299">MLSENLVFRLPDSGLSVSANRYSHCPADSVHPPDDGITLVFAHCSSAHKEQWEPTISRLFDLSATSNTLSPQWRIREAWSLDAQSHGDSAVINQHALAERHALSIQEYASMLNFFVTSEFLYGKDIIVIGHSASTSAW</sequence>
<dbReference type="InterPro" id="IPR029058">
    <property type="entry name" value="AB_hydrolase_fold"/>
</dbReference>
<keyword evidence="1" id="KW-0067">ATP-binding</keyword>
<evidence type="ECO:0000313" key="1">
    <source>
        <dbReference type="EMBL" id="VWO99701.1"/>
    </source>
</evidence>
<dbReference type="EMBL" id="LR727833">
    <property type="protein sequence ID" value="VWO99701.1"/>
    <property type="molecule type" value="Genomic_DNA"/>
</dbReference>
<proteinExistence type="predicted"/>
<organism evidence="1">
    <name type="scientific">Ganoderma boninense</name>
    <dbReference type="NCBI Taxonomy" id="34458"/>
    <lineage>
        <taxon>Eukaryota</taxon>
        <taxon>Fungi</taxon>
        <taxon>Dikarya</taxon>
        <taxon>Basidiomycota</taxon>
        <taxon>Agaricomycotina</taxon>
        <taxon>Agaricomycetes</taxon>
        <taxon>Polyporales</taxon>
        <taxon>Polyporaceae</taxon>
        <taxon>Ganoderma</taxon>
    </lineage>
</organism>
<keyword evidence="1" id="KW-0547">Nucleotide-binding</keyword>
<accession>A0A5K1K230</accession>